<reference evidence="2 3" key="1">
    <citation type="journal article" date="2016" name="Front. Microbiol.">
        <title>Fuerstia marisgermanicae gen. nov., sp. nov., an Unusual Member of the Phylum Planctomycetes from the German Wadden Sea.</title>
        <authorList>
            <person name="Kohn T."/>
            <person name="Heuer A."/>
            <person name="Jogler M."/>
            <person name="Vollmers J."/>
            <person name="Boedeker C."/>
            <person name="Bunk B."/>
            <person name="Rast P."/>
            <person name="Borchert D."/>
            <person name="Glockner I."/>
            <person name="Freese H.M."/>
            <person name="Klenk H.P."/>
            <person name="Overmann J."/>
            <person name="Kaster A.K."/>
            <person name="Rohde M."/>
            <person name="Wiegand S."/>
            <person name="Jogler C."/>
        </authorList>
    </citation>
    <scope>NUCLEOTIDE SEQUENCE [LARGE SCALE GENOMIC DNA]</scope>
    <source>
        <strain evidence="2 3">NH11</strain>
    </source>
</reference>
<dbReference type="KEGG" id="fmr:Fuma_02759"/>
<dbReference type="EMBL" id="CP017641">
    <property type="protein sequence ID" value="APZ93143.1"/>
    <property type="molecule type" value="Genomic_DNA"/>
</dbReference>
<dbReference type="InterPro" id="IPR011453">
    <property type="entry name" value="DUF1559"/>
</dbReference>
<evidence type="ECO:0000259" key="1">
    <source>
        <dbReference type="Pfam" id="PF07596"/>
    </source>
</evidence>
<protein>
    <submittedName>
        <fullName evidence="2">PilD-dependent protein PddA</fullName>
    </submittedName>
</protein>
<dbReference type="NCBIfam" id="TIGR02532">
    <property type="entry name" value="IV_pilin_GFxxxE"/>
    <property type="match status" value="1"/>
</dbReference>
<evidence type="ECO:0000313" key="2">
    <source>
        <dbReference type="EMBL" id="APZ93143.1"/>
    </source>
</evidence>
<dbReference type="NCBIfam" id="TIGR04294">
    <property type="entry name" value="pre_pil_HX9DG"/>
    <property type="match status" value="1"/>
</dbReference>
<dbReference type="PANTHER" id="PTHR30093:SF2">
    <property type="entry name" value="TYPE II SECRETION SYSTEM PROTEIN H"/>
    <property type="match status" value="1"/>
</dbReference>
<gene>
    <name evidence="2" type="primary">xcpT_13</name>
    <name evidence="2" type="ORF">Fuma_02759</name>
</gene>
<dbReference type="PANTHER" id="PTHR30093">
    <property type="entry name" value="GENERAL SECRETION PATHWAY PROTEIN G"/>
    <property type="match status" value="1"/>
</dbReference>
<dbReference type="AlphaFoldDB" id="A0A1P8WGG9"/>
<dbReference type="OrthoDB" id="280382at2"/>
<evidence type="ECO:0000313" key="3">
    <source>
        <dbReference type="Proteomes" id="UP000187735"/>
    </source>
</evidence>
<dbReference type="PROSITE" id="PS00409">
    <property type="entry name" value="PROKAR_NTER_METHYL"/>
    <property type="match status" value="1"/>
</dbReference>
<dbReference type="Pfam" id="PF07596">
    <property type="entry name" value="SBP_bac_10"/>
    <property type="match status" value="1"/>
</dbReference>
<dbReference type="InterPro" id="IPR012902">
    <property type="entry name" value="N_methyl_site"/>
</dbReference>
<sequence length="345" mass="36679">MKRSARGFTLIELLVVIAIIAILIALLLPAVQQAREAARRTQCKNNLKQLGLALHNYHDVYNQFAPGAVHSQVPRSNGGTSFGPSFYCALLPYVEQGPLYQSLDLSSGRSPGYIGEAGGTAISSGARNKPLVLSAGPMTFMRCPSSAGPVNENNAGVRAPFAHYAGIGGAVDMTSFNETRIYNDGTLGLISGGGMMVANKGMKMRDCTDGTSNTMHLGEMSGRLKRLDGTFSWVSPSGTTHGWIMGTRAAGTPPNLDPGGTAQGDQRCFNMVTIRYSPNQELFANQLFPGMGSNQGANNPLNSMHTGGVQILLADGSVRFISENMNLETLKQLSTRDDGQVVGEF</sequence>
<dbReference type="Proteomes" id="UP000187735">
    <property type="component" value="Chromosome"/>
</dbReference>
<organism evidence="2 3">
    <name type="scientific">Fuerstiella marisgermanici</name>
    <dbReference type="NCBI Taxonomy" id="1891926"/>
    <lineage>
        <taxon>Bacteria</taxon>
        <taxon>Pseudomonadati</taxon>
        <taxon>Planctomycetota</taxon>
        <taxon>Planctomycetia</taxon>
        <taxon>Planctomycetales</taxon>
        <taxon>Planctomycetaceae</taxon>
        <taxon>Fuerstiella</taxon>
    </lineage>
</organism>
<dbReference type="RefSeq" id="WP_077024657.1">
    <property type="nucleotide sequence ID" value="NZ_CP017641.1"/>
</dbReference>
<dbReference type="SUPFAM" id="SSF54523">
    <property type="entry name" value="Pili subunits"/>
    <property type="match status" value="1"/>
</dbReference>
<dbReference type="Gene3D" id="3.30.700.10">
    <property type="entry name" value="Glycoprotein, Type 4 Pilin"/>
    <property type="match status" value="1"/>
</dbReference>
<feature type="domain" description="DUF1559" evidence="1">
    <location>
        <begin position="32"/>
        <end position="327"/>
    </location>
</feature>
<dbReference type="InterPro" id="IPR045584">
    <property type="entry name" value="Pilin-like"/>
</dbReference>
<name>A0A1P8WGG9_9PLAN</name>
<dbReference type="Pfam" id="PF07963">
    <property type="entry name" value="N_methyl"/>
    <property type="match status" value="1"/>
</dbReference>
<dbReference type="InterPro" id="IPR027558">
    <property type="entry name" value="Pre_pil_HX9DG_C"/>
</dbReference>
<accession>A0A1P8WGG9</accession>
<dbReference type="STRING" id="1891926.Fuma_02759"/>
<proteinExistence type="predicted"/>
<keyword evidence="3" id="KW-1185">Reference proteome</keyword>